<gene>
    <name evidence="6" type="ORF">CDEB00056_LOCUS9357</name>
</gene>
<dbReference type="Pfam" id="PF13499">
    <property type="entry name" value="EF-hand_7"/>
    <property type="match status" value="2"/>
</dbReference>
<evidence type="ECO:0000256" key="3">
    <source>
        <dbReference type="ARBA" id="ARBA00022837"/>
    </source>
</evidence>
<dbReference type="InterPro" id="IPR011992">
    <property type="entry name" value="EF-hand-dom_pair"/>
</dbReference>
<keyword evidence="1" id="KW-0479">Metal-binding</keyword>
<keyword evidence="3" id="KW-0106">Calcium</keyword>
<dbReference type="PROSITE" id="PS00018">
    <property type="entry name" value="EF_HAND_1"/>
    <property type="match status" value="4"/>
</dbReference>
<evidence type="ECO:0000313" key="6">
    <source>
        <dbReference type="EMBL" id="CAE0464516.1"/>
    </source>
</evidence>
<dbReference type="AlphaFoldDB" id="A0A7S3Q3B4"/>
<feature type="signal peptide" evidence="4">
    <location>
        <begin position="1"/>
        <end position="21"/>
    </location>
</feature>
<dbReference type="PANTHER" id="PTHR10827">
    <property type="entry name" value="RETICULOCALBIN"/>
    <property type="match status" value="1"/>
</dbReference>
<keyword evidence="4" id="KW-0732">Signal</keyword>
<dbReference type="GO" id="GO:0005509">
    <property type="term" value="F:calcium ion binding"/>
    <property type="evidence" value="ECO:0007669"/>
    <property type="project" value="InterPro"/>
</dbReference>
<dbReference type="PROSITE" id="PS50222">
    <property type="entry name" value="EF_HAND_2"/>
    <property type="match status" value="4"/>
</dbReference>
<name>A0A7S3Q3B4_9STRA</name>
<dbReference type="GO" id="GO:0005783">
    <property type="term" value="C:endoplasmic reticulum"/>
    <property type="evidence" value="ECO:0007669"/>
    <property type="project" value="TreeGrafter"/>
</dbReference>
<feature type="domain" description="EF-hand" evidence="5">
    <location>
        <begin position="189"/>
        <end position="216"/>
    </location>
</feature>
<dbReference type="SUPFAM" id="SSF47473">
    <property type="entry name" value="EF-hand"/>
    <property type="match status" value="1"/>
</dbReference>
<feature type="domain" description="EF-hand" evidence="5">
    <location>
        <begin position="224"/>
        <end position="259"/>
    </location>
</feature>
<keyword evidence="2" id="KW-0677">Repeat</keyword>
<feature type="chain" id="PRO_5031370601" description="EF-hand domain-containing protein" evidence="4">
    <location>
        <begin position="22"/>
        <end position="274"/>
    </location>
</feature>
<reference evidence="6" key="1">
    <citation type="submission" date="2021-01" db="EMBL/GenBank/DDBJ databases">
        <authorList>
            <person name="Corre E."/>
            <person name="Pelletier E."/>
            <person name="Niang G."/>
            <person name="Scheremetjew M."/>
            <person name="Finn R."/>
            <person name="Kale V."/>
            <person name="Holt S."/>
            <person name="Cochrane G."/>
            <person name="Meng A."/>
            <person name="Brown T."/>
            <person name="Cohen L."/>
        </authorList>
    </citation>
    <scope>NUCLEOTIDE SEQUENCE</scope>
    <source>
        <strain evidence="6">MM31A-1</strain>
    </source>
</reference>
<evidence type="ECO:0000256" key="4">
    <source>
        <dbReference type="SAM" id="SignalP"/>
    </source>
</evidence>
<feature type="domain" description="EF-hand" evidence="5">
    <location>
        <begin position="67"/>
        <end position="102"/>
    </location>
</feature>
<accession>A0A7S3Q3B4</accession>
<feature type="domain" description="EF-hand" evidence="5">
    <location>
        <begin position="104"/>
        <end position="139"/>
    </location>
</feature>
<dbReference type="Gene3D" id="1.10.238.10">
    <property type="entry name" value="EF-hand"/>
    <property type="match status" value="2"/>
</dbReference>
<organism evidence="6">
    <name type="scientific">Chaetoceros debilis</name>
    <dbReference type="NCBI Taxonomy" id="122233"/>
    <lineage>
        <taxon>Eukaryota</taxon>
        <taxon>Sar</taxon>
        <taxon>Stramenopiles</taxon>
        <taxon>Ochrophyta</taxon>
        <taxon>Bacillariophyta</taxon>
        <taxon>Coscinodiscophyceae</taxon>
        <taxon>Chaetocerotophycidae</taxon>
        <taxon>Chaetocerotales</taxon>
        <taxon>Chaetocerotaceae</taxon>
        <taxon>Chaetoceros</taxon>
    </lineage>
</organism>
<dbReference type="InterPro" id="IPR002048">
    <property type="entry name" value="EF_hand_dom"/>
</dbReference>
<evidence type="ECO:0000256" key="2">
    <source>
        <dbReference type="ARBA" id="ARBA00022737"/>
    </source>
</evidence>
<protein>
    <recommendedName>
        <fullName evidence="5">EF-hand domain-containing protein</fullName>
    </recommendedName>
</protein>
<dbReference type="InterPro" id="IPR018247">
    <property type="entry name" value="EF_Hand_1_Ca_BS"/>
</dbReference>
<proteinExistence type="predicted"/>
<dbReference type="PANTHER" id="PTHR10827:SF98">
    <property type="entry name" value="45 KDA CALCIUM-BINDING PROTEIN"/>
    <property type="match status" value="1"/>
</dbReference>
<evidence type="ECO:0000259" key="5">
    <source>
        <dbReference type="PROSITE" id="PS50222"/>
    </source>
</evidence>
<evidence type="ECO:0000256" key="1">
    <source>
        <dbReference type="ARBA" id="ARBA00022723"/>
    </source>
</evidence>
<dbReference type="EMBL" id="HBIO01012034">
    <property type="protein sequence ID" value="CAE0464516.1"/>
    <property type="molecule type" value="Transcribed_RNA"/>
</dbReference>
<sequence>MKFSCIVTAAVLTTPSLLGNAFVLDGNSRRASLQQQHNVESVTAITPLAASTQAEDVEVCSSSWFDNNDSMADSIFDTIDTDEDDSVSNAELQEYLENIIGSIYNPKSIRLLFATLDQNADGCISREEMRFAFSNYDILALYDAFGITKGLKAVTSDKIYIQAIEQLRSDANIDPRASPEMLNILADLMFDKIDTDGSGVIDLNELKDHYNRENKNDNEDDSDTENESARSILSALDVNSDGKISREEMRAGFNQFNPKSLSEAFGVDEVEDLL</sequence>
<dbReference type="SMART" id="SM00054">
    <property type="entry name" value="EFh"/>
    <property type="match status" value="4"/>
</dbReference>